<keyword evidence="2 7" id="KW-0813">Transport</keyword>
<evidence type="ECO:0000256" key="4">
    <source>
        <dbReference type="ARBA" id="ARBA00022692"/>
    </source>
</evidence>
<accession>A0AA45R5L2</accession>
<dbReference type="PANTHER" id="PTHR30151">
    <property type="entry name" value="ALKANE SULFONATE ABC TRANSPORTER-RELATED, MEMBRANE SUBUNIT"/>
    <property type="match status" value="1"/>
</dbReference>
<evidence type="ECO:0000259" key="8">
    <source>
        <dbReference type="PROSITE" id="PS50928"/>
    </source>
</evidence>
<dbReference type="Gene3D" id="1.10.3720.10">
    <property type="entry name" value="MetI-like"/>
    <property type="match status" value="1"/>
</dbReference>
<protein>
    <submittedName>
        <fullName evidence="9">ABC transporter permease</fullName>
    </submittedName>
</protein>
<evidence type="ECO:0000256" key="2">
    <source>
        <dbReference type="ARBA" id="ARBA00022448"/>
    </source>
</evidence>
<organism evidence="9 10">
    <name type="scientific">Actinosynnema pretiosum subsp. pretiosum</name>
    <dbReference type="NCBI Taxonomy" id="103721"/>
    <lineage>
        <taxon>Bacteria</taxon>
        <taxon>Bacillati</taxon>
        <taxon>Actinomycetota</taxon>
        <taxon>Actinomycetes</taxon>
        <taxon>Pseudonocardiales</taxon>
        <taxon>Pseudonocardiaceae</taxon>
        <taxon>Actinosynnema</taxon>
    </lineage>
</organism>
<evidence type="ECO:0000313" key="10">
    <source>
        <dbReference type="Proteomes" id="UP000677152"/>
    </source>
</evidence>
<keyword evidence="4 7" id="KW-0812">Transmembrane</keyword>
<feature type="transmembrane region" description="Helical" evidence="7">
    <location>
        <begin position="100"/>
        <end position="119"/>
    </location>
</feature>
<dbReference type="PANTHER" id="PTHR30151:SF0">
    <property type="entry name" value="ABC TRANSPORTER PERMEASE PROTEIN MJ0413-RELATED"/>
    <property type="match status" value="1"/>
</dbReference>
<keyword evidence="6 7" id="KW-0472">Membrane</keyword>
<keyword evidence="5 7" id="KW-1133">Transmembrane helix</keyword>
<dbReference type="InterPro" id="IPR035906">
    <property type="entry name" value="MetI-like_sf"/>
</dbReference>
<reference evidence="9" key="1">
    <citation type="submission" date="2021-04" db="EMBL/GenBank/DDBJ databases">
        <title>Genomic sequence of Actinosynnema pretiosum subsp. pretiosum ATCC 31280 (C-14919).</title>
        <authorList>
            <person name="Bai L."/>
            <person name="Wang X."/>
            <person name="Xiao Y."/>
        </authorList>
    </citation>
    <scope>NUCLEOTIDE SEQUENCE</scope>
    <source>
        <strain evidence="9">ATCC 31280</strain>
    </source>
</reference>
<comment type="subcellular location">
    <subcellularLocation>
        <location evidence="1 7">Cell membrane</location>
        <topology evidence="1 7">Multi-pass membrane protein</topology>
    </subcellularLocation>
</comment>
<dbReference type="GO" id="GO:0005886">
    <property type="term" value="C:plasma membrane"/>
    <property type="evidence" value="ECO:0007669"/>
    <property type="project" value="UniProtKB-SubCell"/>
</dbReference>
<sequence length="294" mass="31839">MRTESDMTSIEDKPTVRVDLAGVGKTGKSSRKPGQSKLKAALHPKVWSPLAVMLVVLGFVWERTAETMPYLLPHLNKVGAALTKDPAKFFDNAWWTLQEAMVGLLIGFTAAFVLAVLTSEWGVARRAVMPIAVVLNVTPLVAIAPVLVVAFGFGPEPKLIVTALICFFTLLINISTGLRSVPPAVLQVYQTVRASRWEMLWRIRIPNALPYIFAGLRIAFPLSIVGAVVAEMSAPGASLGLGTIISISSSMNRLDMVFASITILAVMGSLLLLVVTTVERKVLHWHESTKQGAK</sequence>
<dbReference type="GO" id="GO:0055085">
    <property type="term" value="P:transmembrane transport"/>
    <property type="evidence" value="ECO:0007669"/>
    <property type="project" value="InterPro"/>
</dbReference>
<feature type="transmembrane region" description="Helical" evidence="7">
    <location>
        <begin position="131"/>
        <end position="153"/>
    </location>
</feature>
<dbReference type="InterPro" id="IPR000515">
    <property type="entry name" value="MetI-like"/>
</dbReference>
<feature type="domain" description="ABC transmembrane type-1" evidence="8">
    <location>
        <begin position="93"/>
        <end position="279"/>
    </location>
</feature>
<proteinExistence type="inferred from homology"/>
<dbReference type="RefSeq" id="WP_198320468.1">
    <property type="nucleotide sequence ID" value="NZ_BAAATP010000001.1"/>
</dbReference>
<dbReference type="Proteomes" id="UP000677152">
    <property type="component" value="Chromosome"/>
</dbReference>
<dbReference type="CDD" id="cd06261">
    <property type="entry name" value="TM_PBP2"/>
    <property type="match status" value="1"/>
</dbReference>
<evidence type="ECO:0000256" key="6">
    <source>
        <dbReference type="ARBA" id="ARBA00023136"/>
    </source>
</evidence>
<dbReference type="PROSITE" id="PS50928">
    <property type="entry name" value="ABC_TM1"/>
    <property type="match status" value="1"/>
</dbReference>
<dbReference type="Pfam" id="PF00528">
    <property type="entry name" value="BPD_transp_1"/>
    <property type="match status" value="1"/>
</dbReference>
<feature type="transmembrane region" description="Helical" evidence="7">
    <location>
        <begin position="256"/>
        <end position="278"/>
    </location>
</feature>
<name>A0AA45R5L2_9PSEU</name>
<evidence type="ECO:0000256" key="3">
    <source>
        <dbReference type="ARBA" id="ARBA00022475"/>
    </source>
</evidence>
<dbReference type="AlphaFoldDB" id="A0AA45R5L2"/>
<evidence type="ECO:0000256" key="1">
    <source>
        <dbReference type="ARBA" id="ARBA00004651"/>
    </source>
</evidence>
<feature type="transmembrane region" description="Helical" evidence="7">
    <location>
        <begin position="208"/>
        <end position="230"/>
    </location>
</feature>
<comment type="similarity">
    <text evidence="7">Belongs to the binding-protein-dependent transport system permease family.</text>
</comment>
<dbReference type="SUPFAM" id="SSF161098">
    <property type="entry name" value="MetI-like"/>
    <property type="match status" value="1"/>
</dbReference>
<evidence type="ECO:0000256" key="7">
    <source>
        <dbReference type="RuleBase" id="RU363032"/>
    </source>
</evidence>
<evidence type="ECO:0000313" key="9">
    <source>
        <dbReference type="EMBL" id="QUF05805.1"/>
    </source>
</evidence>
<feature type="transmembrane region" description="Helical" evidence="7">
    <location>
        <begin position="40"/>
        <end position="61"/>
    </location>
</feature>
<gene>
    <name evidence="9" type="ORF">KCV87_06905</name>
</gene>
<keyword evidence="3" id="KW-1003">Cell membrane</keyword>
<evidence type="ECO:0000256" key="5">
    <source>
        <dbReference type="ARBA" id="ARBA00022989"/>
    </source>
</evidence>
<feature type="transmembrane region" description="Helical" evidence="7">
    <location>
        <begin position="159"/>
        <end position="178"/>
    </location>
</feature>
<dbReference type="EMBL" id="CP073249">
    <property type="protein sequence ID" value="QUF05805.1"/>
    <property type="molecule type" value="Genomic_DNA"/>
</dbReference>